<dbReference type="EMBL" id="CAJHIQ010000003">
    <property type="protein sequence ID" value="CAD6491331.1"/>
    <property type="molecule type" value="Genomic_DNA"/>
</dbReference>
<dbReference type="InterPro" id="IPR024227">
    <property type="entry name" value="DUF3795"/>
</dbReference>
<evidence type="ECO:0008006" key="3">
    <source>
        <dbReference type="Google" id="ProtNLM"/>
    </source>
</evidence>
<evidence type="ECO:0000313" key="2">
    <source>
        <dbReference type="Proteomes" id="UP000639006"/>
    </source>
</evidence>
<accession>A0A811T4Q0</accession>
<dbReference type="AlphaFoldDB" id="A0A811T4Q0"/>
<protein>
    <recommendedName>
        <fullName evidence="3">GON domain-containing protein</fullName>
    </recommendedName>
</protein>
<comment type="caution">
    <text evidence="1">The sequence shown here is derived from an EMBL/GenBank/DDBJ whole genome shotgun (WGS) entry which is preliminary data.</text>
</comment>
<sequence length="151" mass="17468">MIDEKLIAYCGLYCGDCFAYKGKLADLARDLRKELRQSRFDKTAEFMSTIPFFKVFENYKQCYEVLGAMVKFRCKNACNGGGGPPFCKIRKCCQKKGIKGCWECSDFETCEKLDFLKTSHGDAHLKNLRRIKKVGVDKFLDGKKYWYSTLK</sequence>
<dbReference type="Pfam" id="PF12675">
    <property type="entry name" value="DUF3795"/>
    <property type="match status" value="1"/>
</dbReference>
<proteinExistence type="predicted"/>
<organism evidence="1 2">
    <name type="scientific">Candidatus Argoarchaeum ethanivorans</name>
    <dbReference type="NCBI Taxonomy" id="2608793"/>
    <lineage>
        <taxon>Archaea</taxon>
        <taxon>Methanobacteriati</taxon>
        <taxon>Methanobacteriota</taxon>
        <taxon>Stenosarchaea group</taxon>
        <taxon>Methanomicrobia</taxon>
        <taxon>Methanosarcinales</taxon>
        <taxon>Methanosarcinales incertae sedis</taxon>
        <taxon>GOM Arc I cluster</taxon>
        <taxon>Candidatus Argoarchaeum</taxon>
    </lineage>
</organism>
<reference evidence="1" key="1">
    <citation type="submission" date="2020-10" db="EMBL/GenBank/DDBJ databases">
        <authorList>
            <person name="Hahn C.J."/>
            <person name="Laso-Perez R."/>
            <person name="Vulcano F."/>
            <person name="Vaziourakis K.-M."/>
            <person name="Stokke R."/>
            <person name="Steen I.H."/>
            <person name="Teske A."/>
            <person name="Boetius A."/>
            <person name="Liebeke M."/>
            <person name="Amann R."/>
            <person name="Knittel K."/>
        </authorList>
    </citation>
    <scope>NUCLEOTIDE SEQUENCE</scope>
    <source>
        <strain evidence="1">Gfbio:e3339647-f889-4370-9287-4fb5cb688e4c:AG392M11_GoMArc1</strain>
    </source>
</reference>
<dbReference type="Proteomes" id="UP000639006">
    <property type="component" value="Unassembled WGS sequence"/>
</dbReference>
<evidence type="ECO:0000313" key="1">
    <source>
        <dbReference type="EMBL" id="CAD6491331.1"/>
    </source>
</evidence>
<name>A0A811T4Q0_9EURY</name>
<gene>
    <name evidence="1" type="ORF">DIAAKJNI_00086</name>
</gene>